<keyword evidence="4" id="KW-1133">Transmembrane helix</keyword>
<proteinExistence type="predicted"/>
<dbReference type="PANTHER" id="PTHR44943:SF8">
    <property type="entry name" value="TPR REPEAT-CONTAINING PROTEIN MJ0263"/>
    <property type="match status" value="1"/>
</dbReference>
<dbReference type="Proteomes" id="UP000282529">
    <property type="component" value="Unassembled WGS sequence"/>
</dbReference>
<comment type="caution">
    <text evidence="5">The sequence shown here is derived from an EMBL/GenBank/DDBJ whole genome shotgun (WGS) entry which is preliminary data.</text>
</comment>
<keyword evidence="1" id="KW-0677">Repeat</keyword>
<keyword evidence="6" id="KW-1185">Reference proteome</keyword>
<feature type="repeat" description="TPR" evidence="3">
    <location>
        <begin position="43"/>
        <end position="76"/>
    </location>
</feature>
<dbReference type="InterPro" id="IPR051685">
    <property type="entry name" value="Ycf3/AcsC/BcsC/TPR_MFPF"/>
</dbReference>
<dbReference type="AlphaFoldDB" id="A0A3N9P1M3"/>
<protein>
    <submittedName>
        <fullName evidence="5">Uncharacterized protein</fullName>
    </submittedName>
</protein>
<evidence type="ECO:0000256" key="1">
    <source>
        <dbReference type="ARBA" id="ARBA00022737"/>
    </source>
</evidence>
<sequence length="295" mass="34937">MPVSLRGPDAFHYERAFQLMNWRRFAEAIEETEKWILEDPENADAYGMLAQIHMKAGSYDHAMHWSAEALRCDPENALAWFVRAVSLYSQGNEALFLEAAAEGQRIDPLESYYPFLKFNIYHKKGDFQAAREEMDRALRLAPDRSLFLAADSYLRANSRDFEGSLSSESMALFHDPEDDQTYLYLAWAADRRGDYGKEIEFMKNAIRIDPTDEQIRSEYLNSLQKKYWFYRVLLLPFIAKKRLGKWQFFLVWVVLWIVFRPFVLLFLLLYVLAYWLSKLLVRVQVFGWRSLFRKI</sequence>
<dbReference type="PANTHER" id="PTHR44943">
    <property type="entry name" value="CELLULOSE SYNTHASE OPERON PROTEIN C"/>
    <property type="match status" value="1"/>
</dbReference>
<feature type="repeat" description="TPR" evidence="3">
    <location>
        <begin position="179"/>
        <end position="212"/>
    </location>
</feature>
<keyword evidence="4" id="KW-0812">Transmembrane</keyword>
<dbReference type="Pfam" id="PF13181">
    <property type="entry name" value="TPR_8"/>
    <property type="match status" value="1"/>
</dbReference>
<dbReference type="InterPro" id="IPR011990">
    <property type="entry name" value="TPR-like_helical_dom_sf"/>
</dbReference>
<dbReference type="PROSITE" id="PS50005">
    <property type="entry name" value="TPR"/>
    <property type="match status" value="2"/>
</dbReference>
<dbReference type="Pfam" id="PF14559">
    <property type="entry name" value="TPR_19"/>
    <property type="match status" value="1"/>
</dbReference>
<keyword evidence="2 3" id="KW-0802">TPR repeat</keyword>
<feature type="transmembrane region" description="Helical" evidence="4">
    <location>
        <begin position="249"/>
        <end position="276"/>
    </location>
</feature>
<accession>A0A3N9P1M3</accession>
<name>A0A3N9P1M3_9BACL</name>
<dbReference type="InterPro" id="IPR019734">
    <property type="entry name" value="TPR_rpt"/>
</dbReference>
<dbReference type="SMART" id="SM00028">
    <property type="entry name" value="TPR"/>
    <property type="match status" value="4"/>
</dbReference>
<evidence type="ECO:0000313" key="5">
    <source>
        <dbReference type="EMBL" id="RQW09200.1"/>
    </source>
</evidence>
<evidence type="ECO:0000256" key="4">
    <source>
        <dbReference type="SAM" id="Phobius"/>
    </source>
</evidence>
<organism evidence="5 6">
    <name type="scientific">Paenibacillus rhizophilus</name>
    <dbReference type="NCBI Taxonomy" id="1850366"/>
    <lineage>
        <taxon>Bacteria</taxon>
        <taxon>Bacillati</taxon>
        <taxon>Bacillota</taxon>
        <taxon>Bacilli</taxon>
        <taxon>Bacillales</taxon>
        <taxon>Paenibacillaceae</taxon>
        <taxon>Paenibacillus</taxon>
    </lineage>
</organism>
<gene>
    <name evidence="5" type="ORF">EH198_20140</name>
</gene>
<dbReference type="SUPFAM" id="SSF48452">
    <property type="entry name" value="TPR-like"/>
    <property type="match status" value="1"/>
</dbReference>
<reference evidence="5 6" key="1">
    <citation type="submission" date="2018-11" db="EMBL/GenBank/DDBJ databases">
        <title>Genome sequence of strain 7197.</title>
        <authorList>
            <person name="Gao J."/>
            <person name="Sun J."/>
        </authorList>
    </citation>
    <scope>NUCLEOTIDE SEQUENCE [LARGE SCALE GENOMIC DNA]</scope>
    <source>
        <strain evidence="5 6">7197</strain>
    </source>
</reference>
<dbReference type="EMBL" id="RQPI01000015">
    <property type="protein sequence ID" value="RQW09200.1"/>
    <property type="molecule type" value="Genomic_DNA"/>
</dbReference>
<evidence type="ECO:0000256" key="3">
    <source>
        <dbReference type="PROSITE-ProRule" id="PRU00339"/>
    </source>
</evidence>
<evidence type="ECO:0000313" key="6">
    <source>
        <dbReference type="Proteomes" id="UP000282529"/>
    </source>
</evidence>
<dbReference type="Gene3D" id="1.25.40.10">
    <property type="entry name" value="Tetratricopeptide repeat domain"/>
    <property type="match status" value="2"/>
</dbReference>
<dbReference type="OrthoDB" id="2940457at2"/>
<dbReference type="Pfam" id="PF13432">
    <property type="entry name" value="TPR_16"/>
    <property type="match status" value="1"/>
</dbReference>
<evidence type="ECO:0000256" key="2">
    <source>
        <dbReference type="ARBA" id="ARBA00022803"/>
    </source>
</evidence>
<keyword evidence="4" id="KW-0472">Membrane</keyword>